<comment type="caution">
    <text evidence="1">The sequence shown here is derived from an EMBL/GenBank/DDBJ whole genome shotgun (WGS) entry which is preliminary data.</text>
</comment>
<evidence type="ECO:0000313" key="2">
    <source>
        <dbReference type="Proteomes" id="UP000266841"/>
    </source>
</evidence>
<accession>K0RTF0</accession>
<dbReference type="OMA" id="WFYHRAI"/>
<sequence>MTDNDSGVFWKSWKLRSDLSSQIDANLKAQGETEDKERLWMTGFHLTKQRGELHSLNVENGELVSLNDRTSKAIKWPNEVASIPTQSSETSLEDALLVTDGFLVPGKDKGGLYVVRNPGNAVSEWRVSLTGITNLRGETLNADENNWFYHRAIFMDLTGDGRKSILAARAKFPLLQGGNEDDGSASKGGKGELVWLERPRPHSYDGESGTPLDKDGTVFDPFSAKNTPWKLRVLDEGPDVTFSVADLDGEDDTVEIIASQFFGKRLTLHSLQIGVDPKIVFRRVIDHGCGSAFSSVLADLDGLADVRRSDLLPRVVDNGSTVATSKEGDAFSHVLVTSHECSYADGVEGKPKSDDSNNGAEPRQLYDGYEIDGGSLFAYRIPKGRGNWKSQPWRRSVVATGFKVQGQLGNMISPGAPGFAYTFFPTLDTTRWRRPLIGLAGDCAQSAYILKPVEVPDDSRDVIEEVIDKSAKYNLMCEIKCEATVGSLAVGYEDLHASEADQQSGYAKIYVPCFEKDKVLVFSMGSGVDYEDNDDEDDGW</sequence>
<keyword evidence="2" id="KW-1185">Reference proteome</keyword>
<gene>
    <name evidence="1" type="ORF">THAOC_31105</name>
</gene>
<dbReference type="EMBL" id="AGNL01044301">
    <property type="protein sequence ID" value="EJK49967.1"/>
    <property type="molecule type" value="Genomic_DNA"/>
</dbReference>
<dbReference type="PANTHER" id="PTHR35836">
    <property type="entry name" value="VCBS REPEAT-CONTAINING PROTEIN"/>
    <property type="match status" value="1"/>
</dbReference>
<organism evidence="1 2">
    <name type="scientific">Thalassiosira oceanica</name>
    <name type="common">Marine diatom</name>
    <dbReference type="NCBI Taxonomy" id="159749"/>
    <lineage>
        <taxon>Eukaryota</taxon>
        <taxon>Sar</taxon>
        <taxon>Stramenopiles</taxon>
        <taxon>Ochrophyta</taxon>
        <taxon>Bacillariophyta</taxon>
        <taxon>Coscinodiscophyceae</taxon>
        <taxon>Thalassiosirophycidae</taxon>
        <taxon>Thalassiosirales</taxon>
        <taxon>Thalassiosiraceae</taxon>
        <taxon>Thalassiosira</taxon>
    </lineage>
</organism>
<dbReference type="eggNOG" id="ENOG502RZVB">
    <property type="taxonomic scope" value="Eukaryota"/>
</dbReference>
<name>K0RTF0_THAOC</name>
<dbReference type="Proteomes" id="UP000266841">
    <property type="component" value="Unassembled WGS sequence"/>
</dbReference>
<dbReference type="PANTHER" id="PTHR35836:SF1">
    <property type="entry name" value="VCBS REPEAT-CONTAINING PROTEIN"/>
    <property type="match status" value="1"/>
</dbReference>
<dbReference type="AlphaFoldDB" id="K0RTF0"/>
<protein>
    <submittedName>
        <fullName evidence="1">Uncharacterized protein</fullName>
    </submittedName>
</protein>
<proteinExistence type="predicted"/>
<reference evidence="1 2" key="1">
    <citation type="journal article" date="2012" name="Genome Biol.">
        <title>Genome and low-iron response of an oceanic diatom adapted to chronic iron limitation.</title>
        <authorList>
            <person name="Lommer M."/>
            <person name="Specht M."/>
            <person name="Roy A.S."/>
            <person name="Kraemer L."/>
            <person name="Andreson R."/>
            <person name="Gutowska M.A."/>
            <person name="Wolf J."/>
            <person name="Bergner S.V."/>
            <person name="Schilhabel M.B."/>
            <person name="Klostermeier U.C."/>
            <person name="Beiko R.G."/>
            <person name="Rosenstiel P."/>
            <person name="Hippler M."/>
            <person name="Laroche J."/>
        </authorList>
    </citation>
    <scope>NUCLEOTIDE SEQUENCE [LARGE SCALE GENOMIC DNA]</scope>
    <source>
        <strain evidence="1 2">CCMP1005</strain>
    </source>
</reference>
<evidence type="ECO:0000313" key="1">
    <source>
        <dbReference type="EMBL" id="EJK49967.1"/>
    </source>
</evidence>
<dbReference type="OrthoDB" id="10022113at2759"/>